<feature type="signal peptide" evidence="1">
    <location>
        <begin position="1"/>
        <end position="29"/>
    </location>
</feature>
<dbReference type="EMBL" id="JAFLRD010000017">
    <property type="protein sequence ID" value="MBO0417520.1"/>
    <property type="molecule type" value="Genomic_DNA"/>
</dbReference>
<dbReference type="Proteomes" id="UP000664349">
    <property type="component" value="Unassembled WGS sequence"/>
</dbReference>
<evidence type="ECO:0000313" key="2">
    <source>
        <dbReference type="EMBL" id="MBO0417520.1"/>
    </source>
</evidence>
<evidence type="ECO:0000256" key="1">
    <source>
        <dbReference type="SAM" id="SignalP"/>
    </source>
</evidence>
<organism evidence="2 3">
    <name type="scientific">Chromobacterium haemolyticum</name>
    <dbReference type="NCBI Taxonomy" id="394935"/>
    <lineage>
        <taxon>Bacteria</taxon>
        <taxon>Pseudomonadati</taxon>
        <taxon>Pseudomonadota</taxon>
        <taxon>Betaproteobacteria</taxon>
        <taxon>Neisseriales</taxon>
        <taxon>Chromobacteriaceae</taxon>
        <taxon>Chromobacterium</taxon>
    </lineage>
</organism>
<proteinExistence type="predicted"/>
<name>A0ABS3GR51_9NEIS</name>
<evidence type="ECO:0000313" key="3">
    <source>
        <dbReference type="Proteomes" id="UP000664349"/>
    </source>
</evidence>
<accession>A0ABS3GR51</accession>
<gene>
    <name evidence="2" type="ORF">J1C50_18555</name>
</gene>
<dbReference type="GeneID" id="58560635"/>
<evidence type="ECO:0008006" key="4">
    <source>
        <dbReference type="Google" id="ProtNLM"/>
    </source>
</evidence>
<feature type="chain" id="PRO_5045245204" description="Deaminase" evidence="1">
    <location>
        <begin position="30"/>
        <end position="267"/>
    </location>
</feature>
<sequence length="267" mass="28228">MTMTMRIFKQARAAAWTVLALALSQAALAGATVDISKVTDKNSLVPGELVNAMEYHVNGVSGAAKANPPSSSKLKNLAAKWRGATVARFEYSYNGGTRVYNAMSGQDAADLLYEANSAGHRAYPGFLRQSSVEKAATNVNVPNGKLSATIGQQATDAELKALKTFEKDILDGAVPRGGRMVGYISQAPCASCDNVIRQQLANQTNYVSDIKISYLPKAAEEAEGSAARELAHEFNGRRLQSLKDNVMSLRGNAAARLNVGGGTAGCL</sequence>
<reference evidence="2 3" key="1">
    <citation type="submission" date="2021-03" db="EMBL/GenBank/DDBJ databases">
        <title>First Case of infection caused by Chromobacterium haemolyticum derived from water in China.</title>
        <authorList>
            <person name="Chen J."/>
            <person name="Liu C."/>
        </authorList>
    </citation>
    <scope>NUCLEOTIDE SEQUENCE [LARGE SCALE GENOMIC DNA]</scope>
    <source>
        <strain evidence="2 3">WJ-5</strain>
    </source>
</reference>
<keyword evidence="3" id="KW-1185">Reference proteome</keyword>
<dbReference type="RefSeq" id="WP_019101994.1">
    <property type="nucleotide sequence ID" value="NZ_AP019312.1"/>
</dbReference>
<keyword evidence="1" id="KW-0732">Signal</keyword>
<protein>
    <recommendedName>
        <fullName evidence="4">Deaminase</fullName>
    </recommendedName>
</protein>
<comment type="caution">
    <text evidence="2">The sequence shown here is derived from an EMBL/GenBank/DDBJ whole genome shotgun (WGS) entry which is preliminary data.</text>
</comment>